<dbReference type="InterPro" id="IPR027409">
    <property type="entry name" value="GroEL-like_apical_dom_sf"/>
</dbReference>
<evidence type="ECO:0000256" key="2">
    <source>
        <dbReference type="ARBA" id="ARBA00022741"/>
    </source>
</evidence>
<feature type="binding site" evidence="6">
    <location>
        <position position="416"/>
    </location>
    <ligand>
        <name>ATP</name>
        <dbReference type="ChEBI" id="CHEBI:30616"/>
    </ligand>
</feature>
<dbReference type="FunFam" id="3.50.7.10:FF:000001">
    <property type="entry name" value="60 kDa chaperonin"/>
    <property type="match status" value="1"/>
</dbReference>
<dbReference type="NCBIfam" id="NF009487">
    <property type="entry name" value="PRK12849.1"/>
    <property type="match status" value="1"/>
</dbReference>
<keyword evidence="4 6" id="KW-0143">Chaperone</keyword>
<dbReference type="EMBL" id="QFZK01000028">
    <property type="protein sequence ID" value="RFO94875.1"/>
    <property type="molecule type" value="Genomic_DNA"/>
</dbReference>
<feature type="binding site" evidence="6">
    <location>
        <begin position="31"/>
        <end position="34"/>
    </location>
    <ligand>
        <name>ATP</name>
        <dbReference type="ChEBI" id="CHEBI:30616"/>
    </ligand>
</feature>
<dbReference type="PANTHER" id="PTHR45633">
    <property type="entry name" value="60 KDA HEAT SHOCK PROTEIN, MITOCHONDRIAL"/>
    <property type="match status" value="1"/>
</dbReference>
<gene>
    <name evidence="6 9" type="primary">groL</name>
    <name evidence="6" type="synonym">groEL</name>
    <name evidence="9" type="ORF">DIC66_21310</name>
</gene>
<keyword evidence="5 6" id="KW-0413">Isomerase</keyword>
<comment type="subcellular location">
    <subcellularLocation>
        <location evidence="6">Cytoplasm</location>
    </subcellularLocation>
</comment>
<dbReference type="InterPro" id="IPR018370">
    <property type="entry name" value="Chaperonin_Cpn60_CS"/>
</dbReference>
<dbReference type="NCBIfam" id="NF009489">
    <property type="entry name" value="PRK12851.1"/>
    <property type="match status" value="1"/>
</dbReference>
<evidence type="ECO:0000256" key="5">
    <source>
        <dbReference type="ARBA" id="ARBA00023235"/>
    </source>
</evidence>
<dbReference type="Gene3D" id="3.50.7.10">
    <property type="entry name" value="GroEL"/>
    <property type="match status" value="1"/>
</dbReference>
<dbReference type="NCBIfam" id="NF000592">
    <property type="entry name" value="PRK00013.1"/>
    <property type="match status" value="1"/>
</dbReference>
<keyword evidence="6" id="KW-0963">Cytoplasm</keyword>
<keyword evidence="10" id="KW-1185">Reference proteome</keyword>
<proteinExistence type="inferred from homology"/>
<dbReference type="GO" id="GO:0051082">
    <property type="term" value="F:unfolded protein binding"/>
    <property type="evidence" value="ECO:0007669"/>
    <property type="project" value="UniProtKB-UniRule"/>
</dbReference>
<accession>A0A3E1R689</accession>
<dbReference type="InterPro" id="IPR027413">
    <property type="entry name" value="GROEL-like_equatorial_sf"/>
</dbReference>
<protein>
    <recommendedName>
        <fullName evidence="6">Chaperonin GroEL</fullName>
        <ecNumber evidence="6">5.6.1.7</ecNumber>
    </recommendedName>
    <alternativeName>
        <fullName evidence="6">60 kDa chaperonin</fullName>
    </alternativeName>
    <alternativeName>
        <fullName evidence="6">Chaperonin-60</fullName>
        <shortName evidence="6">Cpn60</shortName>
    </alternativeName>
</protein>
<evidence type="ECO:0000256" key="1">
    <source>
        <dbReference type="ARBA" id="ARBA00006607"/>
    </source>
</evidence>
<evidence type="ECO:0000313" key="10">
    <source>
        <dbReference type="Proteomes" id="UP000260665"/>
    </source>
</evidence>
<dbReference type="HAMAP" id="MF_00600">
    <property type="entry name" value="CH60"/>
    <property type="match status" value="1"/>
</dbReference>
<dbReference type="GO" id="GO:0005524">
    <property type="term" value="F:ATP binding"/>
    <property type="evidence" value="ECO:0007669"/>
    <property type="project" value="UniProtKB-UniRule"/>
</dbReference>
<dbReference type="SUPFAM" id="SSF52029">
    <property type="entry name" value="GroEL apical domain-like"/>
    <property type="match status" value="1"/>
</dbReference>
<dbReference type="InterPro" id="IPR002423">
    <property type="entry name" value="Cpn60/GroEL/TCP-1"/>
</dbReference>
<dbReference type="Pfam" id="PF00118">
    <property type="entry name" value="Cpn60_TCP1"/>
    <property type="match status" value="1"/>
</dbReference>
<evidence type="ECO:0000313" key="9">
    <source>
        <dbReference type="EMBL" id="RFO94875.1"/>
    </source>
</evidence>
<dbReference type="GO" id="GO:0016853">
    <property type="term" value="F:isomerase activity"/>
    <property type="evidence" value="ECO:0007669"/>
    <property type="project" value="UniProtKB-KW"/>
</dbReference>
<dbReference type="InterPro" id="IPR027410">
    <property type="entry name" value="TCP-1-like_intermed_sf"/>
</dbReference>
<dbReference type="RefSeq" id="WP_117180213.1">
    <property type="nucleotide sequence ID" value="NZ_QFZK01000028.1"/>
</dbReference>
<dbReference type="CDD" id="cd03344">
    <property type="entry name" value="GroEL"/>
    <property type="match status" value="1"/>
</dbReference>
<dbReference type="PROSITE" id="PS00296">
    <property type="entry name" value="CHAPERONINS_CPN60"/>
    <property type="match status" value="1"/>
</dbReference>
<dbReference type="Gene3D" id="1.10.560.10">
    <property type="entry name" value="GroEL-like equatorial domain"/>
    <property type="match status" value="1"/>
</dbReference>
<dbReference type="Proteomes" id="UP000260665">
    <property type="component" value="Unassembled WGS sequence"/>
</dbReference>
<dbReference type="SUPFAM" id="SSF54849">
    <property type="entry name" value="GroEL-intermediate domain like"/>
    <property type="match status" value="1"/>
</dbReference>
<organism evidence="9 10">
    <name type="scientific">Rhodoferax lacus</name>
    <dbReference type="NCBI Taxonomy" id="2184758"/>
    <lineage>
        <taxon>Bacteria</taxon>
        <taxon>Pseudomonadati</taxon>
        <taxon>Pseudomonadota</taxon>
        <taxon>Betaproteobacteria</taxon>
        <taxon>Burkholderiales</taxon>
        <taxon>Comamonadaceae</taxon>
        <taxon>Rhodoferax</taxon>
    </lineage>
</organism>
<dbReference type="NCBIfam" id="NF009488">
    <property type="entry name" value="PRK12850.1"/>
    <property type="match status" value="1"/>
</dbReference>
<sequence>MPSPKKLLFHEEARERICSGVDALAEAVSVTLGPRGRTVILEDALGAPQIVNSGVVVARSIELEDRFENMGARLLCEVATRTSEMAGDGTTTATVLAREMIIQGRRYIAGGMNPMELKHGMELATAAVVRALQSMAKPCTSPQDIAHVASIAANNDRSIGDLLASAMEKVGREGAIAIEDGSGLLSVLEVVDGLQFDRGYLSPFFVNNTDGHLAVLEDCSILLCDGRLSRITDLLPLLEAALKEARPLLVIAEDLDSDVLSLLVVNAIRSSLKTCAVKAPGFGEQRKALLQDLAALTGAHVVSEEMGLTLAKTTYADLGHARRVEVGKDSTTIIGGTGQTDAIQERVAFIRKERETVGTHYDRERLDERAAKLSGGVALIKVGAATETELKERKLRVEDALHATRAAVDEGIVPGGGVALLRARNVLSTMSGYTLDESSGIRLVMRALEGPLRRIVFNAGEEASVIVDRVEASSEPAFGYNAVTRSYGNLLQMGVIDPAKVTRLALQNAASIAGLVLTTDCLIVKSALANNAHQNLDTDSGSAL</sequence>
<dbReference type="NCBIfam" id="TIGR02348">
    <property type="entry name" value="GroEL"/>
    <property type="match status" value="1"/>
</dbReference>
<dbReference type="GO" id="GO:0140662">
    <property type="term" value="F:ATP-dependent protein folding chaperone"/>
    <property type="evidence" value="ECO:0007669"/>
    <property type="project" value="InterPro"/>
</dbReference>
<dbReference type="GO" id="GO:0005737">
    <property type="term" value="C:cytoplasm"/>
    <property type="evidence" value="ECO:0007669"/>
    <property type="project" value="UniProtKB-SubCell"/>
</dbReference>
<comment type="caution">
    <text evidence="6">Lacks conserved residue(s) required for the propagation of feature annotation.</text>
</comment>
<feature type="binding site" evidence="6">
    <location>
        <position position="497"/>
    </location>
    <ligand>
        <name>ATP</name>
        <dbReference type="ChEBI" id="CHEBI:30616"/>
    </ligand>
</feature>
<dbReference type="OrthoDB" id="9766614at2"/>
<dbReference type="InterPro" id="IPR001844">
    <property type="entry name" value="Cpn60/GroEL"/>
</dbReference>
<keyword evidence="3 6" id="KW-0067">ATP-binding</keyword>
<dbReference type="Gene3D" id="3.30.260.10">
    <property type="entry name" value="TCP-1-like chaperonin intermediate domain"/>
    <property type="match status" value="1"/>
</dbReference>
<comment type="caution">
    <text evidence="9">The sequence shown here is derived from an EMBL/GenBank/DDBJ whole genome shotgun (WGS) entry which is preliminary data.</text>
</comment>
<dbReference type="EC" id="5.6.1.7" evidence="6"/>
<evidence type="ECO:0000256" key="4">
    <source>
        <dbReference type="ARBA" id="ARBA00023186"/>
    </source>
</evidence>
<dbReference type="AlphaFoldDB" id="A0A3E1R689"/>
<feature type="binding site" evidence="6">
    <location>
        <begin position="481"/>
        <end position="483"/>
    </location>
    <ligand>
        <name>ATP</name>
        <dbReference type="ChEBI" id="CHEBI:30616"/>
    </ligand>
</feature>
<dbReference type="PRINTS" id="PR00298">
    <property type="entry name" value="CHAPERONIN60"/>
</dbReference>
<evidence type="ECO:0000256" key="7">
    <source>
        <dbReference type="RuleBase" id="RU000418"/>
    </source>
</evidence>
<dbReference type="SUPFAM" id="SSF48592">
    <property type="entry name" value="GroEL equatorial domain-like"/>
    <property type="match status" value="1"/>
</dbReference>
<keyword evidence="2 6" id="KW-0547">Nucleotide-binding</keyword>
<comment type="similarity">
    <text evidence="1 6 7">Belongs to the chaperonin (HSP60) family.</text>
</comment>
<feature type="binding site" evidence="6">
    <location>
        <begin position="88"/>
        <end position="92"/>
    </location>
    <ligand>
        <name>ATP</name>
        <dbReference type="ChEBI" id="CHEBI:30616"/>
    </ligand>
</feature>
<comment type="subunit">
    <text evidence="6 8">Forms a cylinder of 14 subunits composed of two heptameric rings stacked back-to-back. Interacts with the co-chaperonin GroES.</text>
</comment>
<evidence type="ECO:0000256" key="6">
    <source>
        <dbReference type="HAMAP-Rule" id="MF_00600"/>
    </source>
</evidence>
<name>A0A3E1R689_9BURK</name>
<dbReference type="GO" id="GO:0042026">
    <property type="term" value="P:protein refolding"/>
    <property type="evidence" value="ECO:0007669"/>
    <property type="project" value="UniProtKB-UniRule"/>
</dbReference>
<evidence type="ECO:0000256" key="8">
    <source>
        <dbReference type="RuleBase" id="RU000419"/>
    </source>
</evidence>
<evidence type="ECO:0000256" key="3">
    <source>
        <dbReference type="ARBA" id="ARBA00022840"/>
    </source>
</evidence>
<comment type="function">
    <text evidence="6 8">Together with its co-chaperonin GroES, plays an essential role in assisting protein folding. The GroEL-GroES system forms a nano-cage that allows encapsulation of the non-native substrate proteins and provides a physical environment optimized to promote and accelerate protein folding.</text>
</comment>
<reference evidence="9 10" key="1">
    <citation type="submission" date="2018-05" db="EMBL/GenBank/DDBJ databases">
        <title>Rhodoferax soyangensis sp.nov., isolated from an oligotrophic freshwater lake.</title>
        <authorList>
            <person name="Park M."/>
        </authorList>
    </citation>
    <scope>NUCLEOTIDE SEQUENCE [LARGE SCALE GENOMIC DNA]</scope>
    <source>
        <strain evidence="9 10">IMCC26218</strain>
    </source>
</reference>